<accession>A0A673VQ44</accession>
<sequence length="97" mass="10681">MTLAIYGTCGIHPQCWILPDFIVLICSNCVALSTVSCPGVHLPAKDDIYLSGCFMSQYHKLEFEKVAQCDTSPDYSKPRVANQLFWRAISGEGPGLL</sequence>
<reference evidence="1" key="1">
    <citation type="submission" date="2025-08" db="UniProtKB">
        <authorList>
            <consortium name="Ensembl"/>
        </authorList>
    </citation>
    <scope>IDENTIFICATION</scope>
</reference>
<organism evidence="1 2">
    <name type="scientific">Salmo trutta</name>
    <name type="common">Brown trout</name>
    <dbReference type="NCBI Taxonomy" id="8032"/>
    <lineage>
        <taxon>Eukaryota</taxon>
        <taxon>Metazoa</taxon>
        <taxon>Chordata</taxon>
        <taxon>Craniata</taxon>
        <taxon>Vertebrata</taxon>
        <taxon>Euteleostomi</taxon>
        <taxon>Actinopterygii</taxon>
        <taxon>Neopterygii</taxon>
        <taxon>Teleostei</taxon>
        <taxon>Protacanthopterygii</taxon>
        <taxon>Salmoniformes</taxon>
        <taxon>Salmonidae</taxon>
        <taxon>Salmoninae</taxon>
        <taxon>Salmo</taxon>
    </lineage>
</organism>
<dbReference type="InParanoid" id="A0A673VQ44"/>
<dbReference type="OMA" id="VANQLFW"/>
<dbReference type="GeneTree" id="ENSGT00990000214324"/>
<evidence type="ECO:0000313" key="2">
    <source>
        <dbReference type="Proteomes" id="UP000472277"/>
    </source>
</evidence>
<name>A0A673VQ44_SALTR</name>
<evidence type="ECO:0000313" key="1">
    <source>
        <dbReference type="Ensembl" id="ENSSTUP00000001795.1"/>
    </source>
</evidence>
<reference evidence="1" key="2">
    <citation type="submission" date="2025-09" db="UniProtKB">
        <authorList>
            <consortium name="Ensembl"/>
        </authorList>
    </citation>
    <scope>IDENTIFICATION</scope>
</reference>
<protein>
    <submittedName>
        <fullName evidence="1">Uncharacterized protein</fullName>
    </submittedName>
</protein>
<dbReference type="Ensembl" id="ENSSTUT00000001927.1">
    <property type="protein sequence ID" value="ENSSTUP00000001795.1"/>
    <property type="gene ID" value="ENSSTUG00000000935.1"/>
</dbReference>
<dbReference type="AlphaFoldDB" id="A0A673VQ44"/>
<dbReference type="Proteomes" id="UP000472277">
    <property type="component" value="Chromosome 5"/>
</dbReference>
<proteinExistence type="predicted"/>
<keyword evidence="2" id="KW-1185">Reference proteome</keyword>